<gene>
    <name evidence="2" type="ORF">ALPR1_12490</name>
</gene>
<evidence type="ECO:0000313" key="3">
    <source>
        <dbReference type="Proteomes" id="UP000003919"/>
    </source>
</evidence>
<evidence type="ECO:0000313" key="2">
    <source>
        <dbReference type="EMBL" id="EAZ83037.1"/>
    </source>
</evidence>
<keyword evidence="2" id="KW-0808">Transferase</keyword>
<comment type="caution">
    <text evidence="2">The sequence shown here is derived from an EMBL/GenBank/DDBJ whole genome shotgun (WGS) entry which is preliminary data.</text>
</comment>
<feature type="domain" description="Glycosyl transferase family 1" evidence="1">
    <location>
        <begin position="194"/>
        <end position="331"/>
    </location>
</feature>
<dbReference type="SUPFAM" id="SSF53756">
    <property type="entry name" value="UDP-Glycosyltransferase/glycogen phosphorylase"/>
    <property type="match status" value="1"/>
</dbReference>
<reference evidence="2 3" key="1">
    <citation type="journal article" date="2011" name="J. Bacteriol.">
        <title>Complete genome sequence of Algoriphagus sp. PR1, bacterial prey of a colony-forming choanoflagellate.</title>
        <authorList>
            <person name="Alegado R.A."/>
            <person name="Ferriera S."/>
            <person name="Nusbaum C."/>
            <person name="Young S.K."/>
            <person name="Zeng Q."/>
            <person name="Imamovic A."/>
            <person name="Fairclough S.R."/>
            <person name="King N."/>
        </authorList>
    </citation>
    <scope>NUCLEOTIDE SEQUENCE [LARGE SCALE GENOMIC DNA]</scope>
    <source>
        <strain evidence="2 3">PR1</strain>
    </source>
</reference>
<name>A3HT69_9BACT</name>
<dbReference type="STRING" id="388413.ALPR1_12490"/>
<dbReference type="AlphaFoldDB" id="A3HT69"/>
<dbReference type="Pfam" id="PF00534">
    <property type="entry name" value="Glycos_transf_1"/>
    <property type="match status" value="1"/>
</dbReference>
<dbReference type="GO" id="GO:0016757">
    <property type="term" value="F:glycosyltransferase activity"/>
    <property type="evidence" value="ECO:0007669"/>
    <property type="project" value="InterPro"/>
</dbReference>
<dbReference type="OrthoDB" id="925984at2"/>
<protein>
    <submittedName>
        <fullName evidence="2">Glycosyl transferase</fullName>
    </submittedName>
</protein>
<proteinExistence type="predicted"/>
<accession>A3HT69</accession>
<sequence length="376" mass="43027">MDQLPDSKIPVLIASSLKPLKDTRAWEKLCFSLRETNKYDLNIIGFSSKIEESQLGIKLFSSIRDFNSKKDRLFSQFRFLKTLLKVRPKLLICCTYEYLPIASFCKPILGYQLIYDVQENYVLNLDLNPNSAPGKKKLAKKIIEFCEHTSAIDHYIFAEKCYTQEMPDKAPFLILENKYAGKIRAVSALDYREKEQFKLLISGTLSPVFGTLEGIHFFKKLLENSPNSSLVIIGHCPIKSYQNKIAFEAGKVRQIELKISDKPIPHQEILEQIEAADFCLLPYQNQVAISSKMPTKLFESVSLGTPIISSKNTLWEEFISSYDAGFTTDFSKEENDPSVIFQKLQDQFFKHGVDEEVNWNSQKVAFQNLIAKLSKA</sequence>
<dbReference type="RefSeq" id="WP_008200974.1">
    <property type="nucleotide sequence ID" value="NZ_CM001023.1"/>
</dbReference>
<organism evidence="2 3">
    <name type="scientific">Algoriphagus machipongonensis</name>
    <dbReference type="NCBI Taxonomy" id="388413"/>
    <lineage>
        <taxon>Bacteria</taxon>
        <taxon>Pseudomonadati</taxon>
        <taxon>Bacteroidota</taxon>
        <taxon>Cytophagia</taxon>
        <taxon>Cytophagales</taxon>
        <taxon>Cyclobacteriaceae</taxon>
        <taxon>Algoriphagus</taxon>
    </lineage>
</organism>
<dbReference type="eggNOG" id="COG0438">
    <property type="taxonomic scope" value="Bacteria"/>
</dbReference>
<evidence type="ECO:0000259" key="1">
    <source>
        <dbReference type="Pfam" id="PF00534"/>
    </source>
</evidence>
<dbReference type="InterPro" id="IPR001296">
    <property type="entry name" value="Glyco_trans_1"/>
</dbReference>
<dbReference type="EMBL" id="AAXU02000001">
    <property type="protein sequence ID" value="EAZ83037.1"/>
    <property type="molecule type" value="Genomic_DNA"/>
</dbReference>
<dbReference type="Gene3D" id="3.40.50.2000">
    <property type="entry name" value="Glycogen Phosphorylase B"/>
    <property type="match status" value="1"/>
</dbReference>
<dbReference type="Proteomes" id="UP000003919">
    <property type="component" value="Unassembled WGS sequence"/>
</dbReference>
<keyword evidence="3" id="KW-1185">Reference proteome</keyword>
<dbReference type="HOGENOM" id="CLU_734953_0_0_10"/>